<dbReference type="OrthoDB" id="3240395at2"/>
<dbReference type="HOGENOM" id="CLU_061746_1_0_11"/>
<gene>
    <name evidence="3" type="ORF">BN381_400018</name>
</gene>
<dbReference type="SUPFAM" id="SSF48317">
    <property type="entry name" value="Acid phosphatase/Vanadium-dependent haloperoxidase"/>
    <property type="match status" value="1"/>
</dbReference>
<dbReference type="Proteomes" id="UP000018291">
    <property type="component" value="Unassembled WGS sequence"/>
</dbReference>
<reference evidence="3 4" key="1">
    <citation type="journal article" date="2013" name="ISME J.">
        <title>Metabolic model for the filamentous 'Candidatus Microthrix parvicella' based on genomic and metagenomic analyses.</title>
        <authorList>
            <person name="Jon McIlroy S."/>
            <person name="Kristiansen R."/>
            <person name="Albertsen M."/>
            <person name="Michael Karst S."/>
            <person name="Rossetti S."/>
            <person name="Lund Nielsen J."/>
            <person name="Tandoi V."/>
            <person name="James Seviour R."/>
            <person name="Nielsen P.H."/>
        </authorList>
    </citation>
    <scope>NUCLEOTIDE SEQUENCE [LARGE SCALE GENOMIC DNA]</scope>
    <source>
        <strain evidence="3 4">RN1</strain>
    </source>
</reference>
<dbReference type="RefSeq" id="WP_012228675.1">
    <property type="nucleotide sequence ID" value="NZ_HG422565.1"/>
</dbReference>
<protein>
    <recommendedName>
        <fullName evidence="2">Phosphatidic acid phosphatase type 2/haloperoxidase domain-containing protein</fullName>
    </recommendedName>
</protein>
<accession>R4Z1F5</accession>
<evidence type="ECO:0000313" key="3">
    <source>
        <dbReference type="EMBL" id="CCM64500.1"/>
    </source>
</evidence>
<keyword evidence="4" id="KW-1185">Reference proteome</keyword>
<keyword evidence="1" id="KW-0472">Membrane</keyword>
<keyword evidence="1" id="KW-1133">Transmembrane helix</keyword>
<dbReference type="Pfam" id="PF01569">
    <property type="entry name" value="PAP2"/>
    <property type="match status" value="1"/>
</dbReference>
<keyword evidence="1" id="KW-0812">Transmembrane</keyword>
<dbReference type="eggNOG" id="COG0671">
    <property type="taxonomic scope" value="Bacteria"/>
</dbReference>
<evidence type="ECO:0000313" key="4">
    <source>
        <dbReference type="Proteomes" id="UP000018291"/>
    </source>
</evidence>
<feature type="transmembrane region" description="Helical" evidence="1">
    <location>
        <begin position="27"/>
        <end position="49"/>
    </location>
</feature>
<sequence length="379" mass="39938">MSGTSITIDERVELCGGLPTVSWRTWVVARALVLVVAGVLGVAVLYLVAVRTGIGQRLDDAVVSGRAEQRSWFRWSVVARLTRRSGLVLLAGAALAFGCALSRRRFAQAAAAAMVIGGSFATSEMLKKAVLDRPSLDTTYPFNSYPSGHTTVAVAVAVGLILVAPQLWRGTVALVVGAPATMVANGTLAIGWHRPSDAIGASLVVLAWSAATFAVLTLLGGASRARPGRARRVSFGFWVLGAVTLIAALPGLWELGGLLRRLSNPERLATGELKHLYNTADLLVLASVTGVIALVLVMLHGVSLHRAGGPRRSAPARSTAHVRWAGSRAKRERVIVRPRTVAIISPSGENHAAGLHRRARGASLRTAGLLRPHPHPRGS</sequence>
<feature type="transmembrane region" description="Helical" evidence="1">
    <location>
        <begin position="198"/>
        <end position="221"/>
    </location>
</feature>
<proteinExistence type="predicted"/>
<dbReference type="InterPro" id="IPR036938">
    <property type="entry name" value="PAP2/HPO_sf"/>
</dbReference>
<feature type="transmembrane region" description="Helical" evidence="1">
    <location>
        <begin position="171"/>
        <end position="192"/>
    </location>
</feature>
<feature type="transmembrane region" description="Helical" evidence="1">
    <location>
        <begin position="233"/>
        <end position="253"/>
    </location>
</feature>
<dbReference type="EMBL" id="CANL01000035">
    <property type="protein sequence ID" value="CCM64500.1"/>
    <property type="molecule type" value="Genomic_DNA"/>
</dbReference>
<evidence type="ECO:0000259" key="2">
    <source>
        <dbReference type="SMART" id="SM00014"/>
    </source>
</evidence>
<feature type="domain" description="Phosphatidic acid phosphatase type 2/haloperoxidase" evidence="2">
    <location>
        <begin position="107"/>
        <end position="213"/>
    </location>
</feature>
<dbReference type="InterPro" id="IPR000326">
    <property type="entry name" value="PAP2/HPO"/>
</dbReference>
<feature type="transmembrane region" description="Helical" evidence="1">
    <location>
        <begin position="282"/>
        <end position="302"/>
    </location>
</feature>
<dbReference type="SMART" id="SM00014">
    <property type="entry name" value="acidPPc"/>
    <property type="match status" value="1"/>
</dbReference>
<dbReference type="CDD" id="cd01610">
    <property type="entry name" value="PAP2_like"/>
    <property type="match status" value="1"/>
</dbReference>
<feature type="transmembrane region" description="Helical" evidence="1">
    <location>
        <begin position="85"/>
        <end position="102"/>
    </location>
</feature>
<organism evidence="3 4">
    <name type="scientific">Candidatus Neomicrothrix parvicella RN1</name>
    <dbReference type="NCBI Taxonomy" id="1229780"/>
    <lineage>
        <taxon>Bacteria</taxon>
        <taxon>Bacillati</taxon>
        <taxon>Actinomycetota</taxon>
        <taxon>Acidimicrobiia</taxon>
        <taxon>Acidimicrobiales</taxon>
        <taxon>Microthrixaceae</taxon>
        <taxon>Candidatus Neomicrothrix</taxon>
    </lineage>
</organism>
<dbReference type="STRING" id="1229780.BN381_400018"/>
<evidence type="ECO:0000256" key="1">
    <source>
        <dbReference type="SAM" id="Phobius"/>
    </source>
</evidence>
<dbReference type="Gene3D" id="1.20.144.10">
    <property type="entry name" value="Phosphatidic acid phosphatase type 2/haloperoxidase"/>
    <property type="match status" value="1"/>
</dbReference>
<name>R4Z1F5_9ACTN</name>
<comment type="caution">
    <text evidence="3">The sequence shown here is derived from an EMBL/GenBank/DDBJ whole genome shotgun (WGS) entry which is preliminary data.</text>
</comment>
<feature type="transmembrane region" description="Helical" evidence="1">
    <location>
        <begin position="146"/>
        <end position="164"/>
    </location>
</feature>
<dbReference type="AlphaFoldDB" id="R4Z1F5"/>